<protein>
    <submittedName>
        <fullName evidence="1">Uncharacterized protein</fullName>
    </submittedName>
</protein>
<reference evidence="1" key="1">
    <citation type="submission" date="2021-02" db="EMBL/GenBank/DDBJ databases">
        <authorList>
            <person name="Nowell W R."/>
        </authorList>
    </citation>
    <scope>NUCLEOTIDE SEQUENCE</scope>
</reference>
<feature type="non-terminal residue" evidence="1">
    <location>
        <position position="1"/>
    </location>
</feature>
<dbReference type="EMBL" id="CAJOAZ010031170">
    <property type="protein sequence ID" value="CAF4438306.1"/>
    <property type="molecule type" value="Genomic_DNA"/>
</dbReference>
<accession>A0A820RPA5</accession>
<proteinExistence type="predicted"/>
<evidence type="ECO:0000313" key="1">
    <source>
        <dbReference type="EMBL" id="CAF4438306.1"/>
    </source>
</evidence>
<sequence>MKAWQLDQHFIDILKRVLPLQEQLHTLNFNFVGLNQQTFSGFVELCQGIKSL</sequence>
<organism evidence="1 2">
    <name type="scientific">Adineta steineri</name>
    <dbReference type="NCBI Taxonomy" id="433720"/>
    <lineage>
        <taxon>Eukaryota</taxon>
        <taxon>Metazoa</taxon>
        <taxon>Spiralia</taxon>
        <taxon>Gnathifera</taxon>
        <taxon>Rotifera</taxon>
        <taxon>Eurotatoria</taxon>
        <taxon>Bdelloidea</taxon>
        <taxon>Adinetida</taxon>
        <taxon>Adinetidae</taxon>
        <taxon>Adineta</taxon>
    </lineage>
</organism>
<name>A0A820RPA5_9BILA</name>
<comment type="caution">
    <text evidence="1">The sequence shown here is derived from an EMBL/GenBank/DDBJ whole genome shotgun (WGS) entry which is preliminary data.</text>
</comment>
<dbReference type="Proteomes" id="UP000663844">
    <property type="component" value="Unassembled WGS sequence"/>
</dbReference>
<gene>
    <name evidence="1" type="ORF">OXD698_LOCUS53660</name>
</gene>
<dbReference type="AlphaFoldDB" id="A0A820RPA5"/>
<evidence type="ECO:0000313" key="2">
    <source>
        <dbReference type="Proteomes" id="UP000663844"/>
    </source>
</evidence>